<keyword evidence="2" id="KW-1185">Reference proteome</keyword>
<dbReference type="KEGG" id="bsol:FSW04_24145"/>
<gene>
    <name evidence="1" type="ORF">FSW04_24145</name>
</gene>
<sequence length="96" mass="10731">MTSERAEAYRRVTHTLDELGPSKLLGDEQERIRRAADSLLFSQDAADRAARCAIEDIERLCRALVDSGRWHQATARRLADDVSHCGPVLMPELKAA</sequence>
<protein>
    <submittedName>
        <fullName evidence="1">Uncharacterized protein</fullName>
    </submittedName>
</protein>
<reference evidence="1 2" key="1">
    <citation type="journal article" date="2018" name="J. Microbiol.">
        <title>Baekduia soli gen. nov., sp. nov., a novel bacterium isolated from the soil of Baekdu Mountain and proposal of a novel family name, Baekduiaceae fam. nov.</title>
        <authorList>
            <person name="An D.S."/>
            <person name="Siddiqi M.Z."/>
            <person name="Kim K.H."/>
            <person name="Yu H.S."/>
            <person name="Im W.T."/>
        </authorList>
    </citation>
    <scope>NUCLEOTIDE SEQUENCE [LARGE SCALE GENOMIC DNA]</scope>
    <source>
        <strain evidence="1 2">BR7-21</strain>
    </source>
</reference>
<dbReference type="AlphaFoldDB" id="A0A5B8UAX9"/>
<organism evidence="1 2">
    <name type="scientific">Baekduia soli</name>
    <dbReference type="NCBI Taxonomy" id="496014"/>
    <lineage>
        <taxon>Bacteria</taxon>
        <taxon>Bacillati</taxon>
        <taxon>Actinomycetota</taxon>
        <taxon>Thermoleophilia</taxon>
        <taxon>Solirubrobacterales</taxon>
        <taxon>Baekduiaceae</taxon>
        <taxon>Baekduia</taxon>
    </lineage>
</organism>
<dbReference type="EMBL" id="CP042430">
    <property type="protein sequence ID" value="QEC50369.1"/>
    <property type="molecule type" value="Genomic_DNA"/>
</dbReference>
<dbReference type="Proteomes" id="UP000321805">
    <property type="component" value="Chromosome"/>
</dbReference>
<dbReference type="OrthoDB" id="5244212at2"/>
<accession>A0A5B8UAX9</accession>
<dbReference type="RefSeq" id="WP_146922926.1">
    <property type="nucleotide sequence ID" value="NZ_CP042430.1"/>
</dbReference>
<evidence type="ECO:0000313" key="1">
    <source>
        <dbReference type="EMBL" id="QEC50369.1"/>
    </source>
</evidence>
<name>A0A5B8UAX9_9ACTN</name>
<proteinExistence type="predicted"/>
<evidence type="ECO:0000313" key="2">
    <source>
        <dbReference type="Proteomes" id="UP000321805"/>
    </source>
</evidence>